<dbReference type="InterPro" id="IPR017026">
    <property type="entry name" value="ImuA"/>
</dbReference>
<reference evidence="2" key="1">
    <citation type="submission" date="2016-10" db="EMBL/GenBank/DDBJ databases">
        <authorList>
            <person name="Varghese N."/>
            <person name="Submissions S."/>
        </authorList>
    </citation>
    <scope>NUCLEOTIDE SEQUENCE [LARGE SCALE GENOMIC DNA]</scope>
    <source>
        <strain evidence="2">CGMCC 1.3431</strain>
    </source>
</reference>
<evidence type="ECO:0000313" key="2">
    <source>
        <dbReference type="Proteomes" id="UP000199150"/>
    </source>
</evidence>
<proteinExistence type="predicted"/>
<sequence>MSSASRANLDSLRTQIASIERIHARLRTVLPFHVPTIDEKLPGGGLAMGALHEIAGGANGAIDCTAPAAFAAGIAARTGGKVLWCHIQPDLFEPALARSGLRENQVVFCRVADESELLDSFLEALSHGGPTAVVAELSSLKPVDSQRLQFAAEKTSTMAIALRRWRRNVDARDFGNQTSAFTRWRVTELNSEPLPVRGVGRAKWQLELMHARSGRPADFEVEACNGQGLISIPSQLADGSTEAGDGFIRAVS</sequence>
<dbReference type="AlphaFoldDB" id="A0A1G4PW00"/>
<dbReference type="InterPro" id="IPR027417">
    <property type="entry name" value="P-loop_NTPase"/>
</dbReference>
<gene>
    <name evidence="1" type="ORF">SAMN02927928_0696</name>
</gene>
<dbReference type="Proteomes" id="UP000199150">
    <property type="component" value="Unassembled WGS sequence"/>
</dbReference>
<name>A0A1G4PW00_9CAUL</name>
<accession>A0A1G4PW00</accession>
<protein>
    <submittedName>
        <fullName evidence="1">Protein ImuA</fullName>
    </submittedName>
</protein>
<dbReference type="Gene3D" id="3.40.50.300">
    <property type="entry name" value="P-loop containing nucleotide triphosphate hydrolases"/>
    <property type="match status" value="1"/>
</dbReference>
<keyword evidence="2" id="KW-1185">Reference proteome</keyword>
<dbReference type="EMBL" id="FMTS01000001">
    <property type="protein sequence ID" value="SCW36288.1"/>
    <property type="molecule type" value="Genomic_DNA"/>
</dbReference>
<evidence type="ECO:0000313" key="1">
    <source>
        <dbReference type="EMBL" id="SCW36288.1"/>
    </source>
</evidence>
<organism evidence="1 2">
    <name type="scientific">Asticcacaulis taihuensis</name>
    <dbReference type="NCBI Taxonomy" id="260084"/>
    <lineage>
        <taxon>Bacteria</taxon>
        <taxon>Pseudomonadati</taxon>
        <taxon>Pseudomonadota</taxon>
        <taxon>Alphaproteobacteria</taxon>
        <taxon>Caulobacterales</taxon>
        <taxon>Caulobacteraceae</taxon>
        <taxon>Asticcacaulis</taxon>
    </lineage>
</organism>
<dbReference type="STRING" id="260084.SAMN02927928_0696"/>
<dbReference type="SUPFAM" id="SSF52540">
    <property type="entry name" value="P-loop containing nucleoside triphosphate hydrolases"/>
    <property type="match status" value="1"/>
</dbReference>
<dbReference type="OrthoDB" id="7202530at2"/>
<dbReference type="PIRSF" id="PIRSF034285">
    <property type="entry name" value="UCP034285"/>
    <property type="match status" value="1"/>
</dbReference>